<evidence type="ECO:0000256" key="1">
    <source>
        <dbReference type="SAM" id="Phobius"/>
    </source>
</evidence>
<reference evidence="2 3" key="1">
    <citation type="submission" date="2018-12" db="EMBL/GenBank/DDBJ databases">
        <title>The whole draft genome of Streptomyce luteoverticillatus CGMCC 15060.</title>
        <authorList>
            <person name="Feng Z."/>
            <person name="Chen G."/>
            <person name="Zhang J."/>
            <person name="Zhu H."/>
            <person name="Yu X."/>
            <person name="Zhang W."/>
            <person name="Zhang X."/>
        </authorList>
    </citation>
    <scope>NUCLEOTIDE SEQUENCE [LARGE SCALE GENOMIC DNA]</scope>
    <source>
        <strain evidence="2 3">CGMCC 15060</strain>
    </source>
</reference>
<feature type="transmembrane region" description="Helical" evidence="1">
    <location>
        <begin position="191"/>
        <end position="216"/>
    </location>
</feature>
<proteinExistence type="predicted"/>
<feature type="transmembrane region" description="Helical" evidence="1">
    <location>
        <begin position="283"/>
        <end position="305"/>
    </location>
</feature>
<keyword evidence="1" id="KW-0472">Membrane</keyword>
<dbReference type="AlphaFoldDB" id="A0A3S9PDU5"/>
<evidence type="ECO:0000313" key="2">
    <source>
        <dbReference type="EMBL" id="AZQ70516.1"/>
    </source>
</evidence>
<evidence type="ECO:0000313" key="3">
    <source>
        <dbReference type="Proteomes" id="UP000267900"/>
    </source>
</evidence>
<feature type="transmembrane region" description="Helical" evidence="1">
    <location>
        <begin position="82"/>
        <end position="102"/>
    </location>
</feature>
<sequence length="313" mass="33542">MSPSSARPVQPVAVEAQALLPMIWGDPEHMPEQLALFAVRRFGPRAAAAVERRRERAPGAGPDELNAGIISHGTRVTIAEGAVVGGPFVVLVPLSFVAALLARAQMVLELAAVAGHAPESERRVAELLLLQDVYASLDEANKALAHAERHPPGGAGRVPRRTRWRLILKMAALLGLIGGEKRSRARQALSVVSFSGLFLIGLALPWIWMPVLAVFYQQATSRLGTKAATFYAQDPAAARRRRRWTHRGLKAPGIASVLRFAALALLPVATAGAAILAEARIAGGPWGTALIVLCAVSLVTAAIWYGHRWKRNH</sequence>
<accession>A0A3S9PDU5</accession>
<protein>
    <submittedName>
        <fullName evidence="2">Uncharacterized protein</fullName>
    </submittedName>
</protein>
<gene>
    <name evidence="2" type="ORF">EKH77_04175</name>
</gene>
<organism evidence="2 3">
    <name type="scientific">Streptomyces luteoverticillatus</name>
    <name type="common">Streptoverticillium luteoverticillatus</name>
    <dbReference type="NCBI Taxonomy" id="66425"/>
    <lineage>
        <taxon>Bacteria</taxon>
        <taxon>Bacillati</taxon>
        <taxon>Actinomycetota</taxon>
        <taxon>Actinomycetes</taxon>
        <taxon>Kitasatosporales</taxon>
        <taxon>Streptomycetaceae</taxon>
        <taxon>Streptomyces</taxon>
    </lineage>
</organism>
<dbReference type="Proteomes" id="UP000267900">
    <property type="component" value="Chromosome"/>
</dbReference>
<dbReference type="RefSeq" id="WP_126913081.1">
    <property type="nucleotide sequence ID" value="NZ_CP034587.1"/>
</dbReference>
<feature type="transmembrane region" description="Helical" evidence="1">
    <location>
        <begin position="249"/>
        <end position="277"/>
    </location>
</feature>
<keyword evidence="3" id="KW-1185">Reference proteome</keyword>
<dbReference type="OrthoDB" id="3854454at2"/>
<keyword evidence="1" id="KW-1133">Transmembrane helix</keyword>
<name>A0A3S9PDU5_STRLT</name>
<keyword evidence="1" id="KW-0812">Transmembrane</keyword>
<dbReference type="EMBL" id="CP034587">
    <property type="protein sequence ID" value="AZQ70516.1"/>
    <property type="molecule type" value="Genomic_DNA"/>
</dbReference>